<evidence type="ECO:0008006" key="4">
    <source>
        <dbReference type="Google" id="ProtNLM"/>
    </source>
</evidence>
<dbReference type="InterPro" id="IPR023614">
    <property type="entry name" value="Porin_dom_sf"/>
</dbReference>
<dbReference type="KEGG" id="lpy:FIV34_12690"/>
<evidence type="ECO:0000313" key="2">
    <source>
        <dbReference type="EMBL" id="QDE40010.1"/>
    </source>
</evidence>
<evidence type="ECO:0000256" key="1">
    <source>
        <dbReference type="SAM" id="SignalP"/>
    </source>
</evidence>
<dbReference type="SUPFAM" id="SSF56935">
    <property type="entry name" value="Porins"/>
    <property type="match status" value="1"/>
</dbReference>
<feature type="signal peptide" evidence="1">
    <location>
        <begin position="1"/>
        <end position="46"/>
    </location>
</feature>
<keyword evidence="3" id="KW-1185">Reference proteome</keyword>
<dbReference type="Pfam" id="PF16930">
    <property type="entry name" value="Porin_5"/>
    <property type="match status" value="1"/>
</dbReference>
<organism evidence="2 3">
    <name type="scientific">Luteibacter pinisoli</name>
    <dbReference type="NCBI Taxonomy" id="2589080"/>
    <lineage>
        <taxon>Bacteria</taxon>
        <taxon>Pseudomonadati</taxon>
        <taxon>Pseudomonadota</taxon>
        <taxon>Gammaproteobacteria</taxon>
        <taxon>Lysobacterales</taxon>
        <taxon>Rhodanobacteraceae</taxon>
        <taxon>Luteibacter</taxon>
    </lineage>
</organism>
<accession>A0A4Y5Z3M9</accession>
<dbReference type="Proteomes" id="UP000316093">
    <property type="component" value="Chromosome"/>
</dbReference>
<keyword evidence="1" id="KW-0732">Signal</keyword>
<dbReference type="InterPro" id="IPR032638">
    <property type="entry name" value="Porin_5"/>
</dbReference>
<reference evidence="2 3" key="1">
    <citation type="submission" date="2019-06" db="EMBL/GenBank/DDBJ databases">
        <title>A complete genome sequence for Luteibacter pinisoli MAH-14.</title>
        <authorList>
            <person name="Baltrus D.A."/>
        </authorList>
    </citation>
    <scope>NUCLEOTIDE SEQUENCE [LARGE SCALE GENOMIC DNA]</scope>
    <source>
        <strain evidence="2 3">MAH-14</strain>
    </source>
</reference>
<dbReference type="OrthoDB" id="5372286at2"/>
<name>A0A4Y5Z3M9_9GAMM</name>
<dbReference type="AlphaFoldDB" id="A0A4Y5Z3M9"/>
<proteinExistence type="predicted"/>
<sequence length="584" mass="64025">MNHATPSKPLVSRRFRMTIGKARQRPARALLAAAIGLAMCAGSVHAQAAASENATINLVRLLVKRGVLTQADADGLIAQANADAAQAQKLAGTANAAPATPGQVRVTYVPEVVRNQIKDELRQEVVAQAKDEHWAEPGKLPEWLDRISWTGDMRVRDEFHYYDKGNAPQVVDFAALNRTGPYDLNGATPPPQLNTLENRTNSLRIRARLGVNVDLGDGVTAGIRLGTGNDNNPVSTTQNLGGGLGKKNVWLDQAWIAWRPTDWVKVTGGRMPNPFLSTNLVYADDLNFDGIASHFDVPATDDVNTFATVGMFPIEYQSDDFPSQAGTKNASRDKWMTGAQLGASWKFADDAEWKFALAYYRFDNMRGQLSDPCPIYLGVTYCSTDATRPTFMQKGNSLFLIRDIIPDPNSPSSYAQPQFVGLVYDYHVANATTRLDMKVADTPLRLEGDYIRNMAYHRRDAFADDIGINRLVNNFGAGDVSAATYKSGPVGWMFRATLGDPDPHAAGDWNASLAYKYLQPDATLDGLNDPDFHLGGTNAKGFILGGSYGISKYSWLSLRYFNAKQVFGPPLSIDVFQLEMNARF</sequence>
<dbReference type="EMBL" id="CP041046">
    <property type="protein sequence ID" value="QDE40010.1"/>
    <property type="molecule type" value="Genomic_DNA"/>
</dbReference>
<dbReference type="Gene3D" id="2.40.160.10">
    <property type="entry name" value="Porin"/>
    <property type="match status" value="1"/>
</dbReference>
<feature type="chain" id="PRO_5021360510" description="Porin" evidence="1">
    <location>
        <begin position="47"/>
        <end position="584"/>
    </location>
</feature>
<evidence type="ECO:0000313" key="3">
    <source>
        <dbReference type="Proteomes" id="UP000316093"/>
    </source>
</evidence>
<gene>
    <name evidence="2" type="ORF">FIV34_12690</name>
</gene>
<protein>
    <recommendedName>
        <fullName evidence="4">Porin</fullName>
    </recommendedName>
</protein>